<name>A0A3N2PNK1_SODAK</name>
<keyword evidence="3" id="KW-1185">Reference proteome</keyword>
<proteinExistence type="predicted"/>
<dbReference type="OrthoDB" id="5307331at2759"/>
<dbReference type="EMBL" id="ML119060">
    <property type="protein sequence ID" value="ROT36063.1"/>
    <property type="molecule type" value="Genomic_DNA"/>
</dbReference>
<protein>
    <submittedName>
        <fullName evidence="2">Uncharacterized protein</fullName>
    </submittedName>
</protein>
<feature type="compositionally biased region" description="Basic and acidic residues" evidence="1">
    <location>
        <begin position="633"/>
        <end position="645"/>
    </location>
</feature>
<dbReference type="Proteomes" id="UP000272025">
    <property type="component" value="Unassembled WGS sequence"/>
</dbReference>
<feature type="region of interest" description="Disordered" evidence="1">
    <location>
        <begin position="633"/>
        <end position="750"/>
    </location>
</feature>
<feature type="region of interest" description="Disordered" evidence="1">
    <location>
        <begin position="92"/>
        <end position="136"/>
    </location>
</feature>
<evidence type="ECO:0000313" key="3">
    <source>
        <dbReference type="Proteomes" id="UP000272025"/>
    </source>
</evidence>
<feature type="compositionally biased region" description="Low complexity" evidence="1">
    <location>
        <begin position="653"/>
        <end position="675"/>
    </location>
</feature>
<dbReference type="AlphaFoldDB" id="A0A3N2PNK1"/>
<dbReference type="GeneID" id="39583969"/>
<gene>
    <name evidence="2" type="ORF">SODALDRAFT_57332</name>
</gene>
<organism evidence="2 3">
    <name type="scientific">Sodiomyces alkalinus (strain CBS 110278 / VKM F-3762 / F11)</name>
    <name type="common">Alkaliphilic filamentous fungus</name>
    <dbReference type="NCBI Taxonomy" id="1314773"/>
    <lineage>
        <taxon>Eukaryota</taxon>
        <taxon>Fungi</taxon>
        <taxon>Dikarya</taxon>
        <taxon>Ascomycota</taxon>
        <taxon>Pezizomycotina</taxon>
        <taxon>Sordariomycetes</taxon>
        <taxon>Hypocreomycetidae</taxon>
        <taxon>Glomerellales</taxon>
        <taxon>Plectosphaerellaceae</taxon>
        <taxon>Sodiomyces</taxon>
    </lineage>
</organism>
<feature type="compositionally biased region" description="Low complexity" evidence="1">
    <location>
        <begin position="112"/>
        <end position="127"/>
    </location>
</feature>
<reference evidence="2 3" key="1">
    <citation type="journal article" date="2018" name="Mol. Ecol.">
        <title>The obligate alkalophilic soda-lake fungus Sodiomyces alkalinus has shifted to a protein diet.</title>
        <authorList>
            <person name="Grum-Grzhimaylo A.A."/>
            <person name="Falkoski D.L."/>
            <person name="van den Heuvel J."/>
            <person name="Valero-Jimenez C.A."/>
            <person name="Min B."/>
            <person name="Choi I.G."/>
            <person name="Lipzen A."/>
            <person name="Daum C.G."/>
            <person name="Aanen D.K."/>
            <person name="Tsang A."/>
            <person name="Henrissat B."/>
            <person name="Bilanenko E.N."/>
            <person name="de Vries R.P."/>
            <person name="van Kan J.A.L."/>
            <person name="Grigoriev I.V."/>
            <person name="Debets A.J.M."/>
        </authorList>
    </citation>
    <scope>NUCLEOTIDE SEQUENCE [LARGE SCALE GENOMIC DNA]</scope>
    <source>
        <strain evidence="2 3">F11</strain>
    </source>
</reference>
<sequence length="764" mass="85202">MDPYNDAFDPLFTYDPTDEQGINFDDHVPESQAPIFLEDWNFMDASNNSPNVAQNNEAPQSNQEQYKTKTFEFSLPSPTNSLFDDVSPKATIEPTAGTKVSPKLSAADPSAPKQKPQLSLTLPPLSTAVPSASKQKPQLSITLPPLSAVIDQAPQYQTDGQAVAETEPQVGMSFDAEYDLVAQDFLTSDTIGATSVDPAHLPAIPIDPALMEMYKAEVPQALQVPQISQVSRVPPVPATKSRNMMQGTVDSSHYSNSNSNNNHTGISSFTSLGNGFDLGWNNSSVQASYDIARYPTPEEMPLSAWPAPPQPQPQPLSLPLPLPQQQYVQPTDRAYTPPVSHAPSRVPTPLPNASAVEAPAAAVPERIPRQRKQCQTLDFAQWYEPLPAAPAAWGGKDPLRPKFTYTRSGEWAPSVRLSRDDVLEYMVTRKQTGQPLRIWIQNMPAGCNNRNPTEASRRCRWTECPAKSGTILKGWWRVAFDERPGTSGTVHDPFHNAGYMHLFCFESCFDLIEVVSSFDVRPDTRHLAKEERNPMALTRDHGDLLLDWERWRASQTAAHADWARRQAERTARGLPLERRQRRDEDHLWYELTTAHMAKESTARQAVRDRRGGLSLDKHKGDLAKYCRMKAEAYRRTRREQEEARKLLARHKQTTAAAAQGRQHQRQQSHSTSPTRVAGNKRSRENDDGDDDGEWTPTTSSKRPRGGEEASPTSPTQRAAKRRRGGDSTPVDEVIVIPDEPESPRRSRRLGQLLVGGVPKYRRSA</sequence>
<feature type="region of interest" description="Disordered" evidence="1">
    <location>
        <begin position="46"/>
        <end position="65"/>
    </location>
</feature>
<evidence type="ECO:0000313" key="2">
    <source>
        <dbReference type="EMBL" id="ROT36063.1"/>
    </source>
</evidence>
<dbReference type="RefSeq" id="XP_028463869.1">
    <property type="nucleotide sequence ID" value="XM_028615492.1"/>
</dbReference>
<evidence type="ECO:0000256" key="1">
    <source>
        <dbReference type="SAM" id="MobiDB-lite"/>
    </source>
</evidence>
<accession>A0A3N2PNK1</accession>